<comment type="caution">
    <text evidence="2">The sequence shown here is derived from an EMBL/GenBank/DDBJ whole genome shotgun (WGS) entry which is preliminary data.</text>
</comment>
<accession>A0A8H3LLN5</accession>
<gene>
    <name evidence="2" type="ORF">RCL2_001499900</name>
</gene>
<evidence type="ECO:0000313" key="3">
    <source>
        <dbReference type="Proteomes" id="UP000615446"/>
    </source>
</evidence>
<feature type="region of interest" description="Disordered" evidence="1">
    <location>
        <begin position="154"/>
        <end position="182"/>
    </location>
</feature>
<sequence>MPRKKTSVSRKNNSNGAIAPKRERKKAEISPEPVTDTSELVLRKNGATAPKRGRKKAEISPEPVMDTTESIIDKILAEDGDNQQSTSTSTKHSRNIKETVISRKKNKGTVASSSLYDLLDDDDDLQASPLYSKASTPESFISYHQDALLTTLSRPSSAPELRSNSTSTDFFPSHEATATSSNSGILNTQNKMVPSPFSKMMTYQLCTWLCANPTILQLANNMHISMQVPVANGGQFALSPISSNLSNMSQNQEDKVTEGIECIKVANKNLGDSCNKLINGIMKLSKLFKEQRSRNTTGPLQKDEIVKFMDESVTIQVLSRWLNAMNMGELKEQHLLPHLRKFVQHALVINYEGRNVEGKKH</sequence>
<dbReference type="AlphaFoldDB" id="A0A8H3LLN5"/>
<feature type="region of interest" description="Disordered" evidence="1">
    <location>
        <begin position="1"/>
        <end position="101"/>
    </location>
</feature>
<name>A0A8H3LLN5_9GLOM</name>
<dbReference type="OrthoDB" id="2420909at2759"/>
<evidence type="ECO:0000313" key="2">
    <source>
        <dbReference type="EMBL" id="GES88035.1"/>
    </source>
</evidence>
<dbReference type="Proteomes" id="UP000615446">
    <property type="component" value="Unassembled WGS sequence"/>
</dbReference>
<organism evidence="2 3">
    <name type="scientific">Rhizophagus clarus</name>
    <dbReference type="NCBI Taxonomy" id="94130"/>
    <lineage>
        <taxon>Eukaryota</taxon>
        <taxon>Fungi</taxon>
        <taxon>Fungi incertae sedis</taxon>
        <taxon>Mucoromycota</taxon>
        <taxon>Glomeromycotina</taxon>
        <taxon>Glomeromycetes</taxon>
        <taxon>Glomerales</taxon>
        <taxon>Glomeraceae</taxon>
        <taxon>Rhizophagus</taxon>
    </lineage>
</organism>
<dbReference type="EMBL" id="BLAL01000175">
    <property type="protein sequence ID" value="GES88035.1"/>
    <property type="molecule type" value="Genomic_DNA"/>
</dbReference>
<protein>
    <submittedName>
        <fullName evidence="2">Uncharacterized protein</fullName>
    </submittedName>
</protein>
<proteinExistence type="predicted"/>
<reference evidence="2" key="1">
    <citation type="submission" date="2019-10" db="EMBL/GenBank/DDBJ databases">
        <title>Conservation and host-specific expression of non-tandemly repeated heterogenous ribosome RNA gene in arbuscular mycorrhizal fungi.</title>
        <authorList>
            <person name="Maeda T."/>
            <person name="Kobayashi Y."/>
            <person name="Nakagawa T."/>
            <person name="Ezawa T."/>
            <person name="Yamaguchi K."/>
            <person name="Bino T."/>
            <person name="Nishimoto Y."/>
            <person name="Shigenobu S."/>
            <person name="Kawaguchi M."/>
        </authorList>
    </citation>
    <scope>NUCLEOTIDE SEQUENCE</scope>
    <source>
        <strain evidence="2">HR1</strain>
    </source>
</reference>
<evidence type="ECO:0000256" key="1">
    <source>
        <dbReference type="SAM" id="MobiDB-lite"/>
    </source>
</evidence>